<dbReference type="AlphaFoldDB" id="A0A1B8QQ77"/>
<feature type="region of interest" description="Disordered" evidence="1">
    <location>
        <begin position="200"/>
        <end position="225"/>
    </location>
</feature>
<evidence type="ECO:0000313" key="5">
    <source>
        <dbReference type="Proteomes" id="UP000594834"/>
    </source>
</evidence>
<evidence type="ECO:0000256" key="1">
    <source>
        <dbReference type="SAM" id="MobiDB-lite"/>
    </source>
</evidence>
<evidence type="ECO:0000313" key="4">
    <source>
        <dbReference type="Proteomes" id="UP000092575"/>
    </source>
</evidence>
<organism evidence="2 4">
    <name type="scientific">Moraxella nonliquefaciens</name>
    <dbReference type="NCBI Taxonomy" id="478"/>
    <lineage>
        <taxon>Bacteria</taxon>
        <taxon>Pseudomonadati</taxon>
        <taxon>Pseudomonadota</taxon>
        <taxon>Gammaproteobacteria</taxon>
        <taxon>Moraxellales</taxon>
        <taxon>Moraxellaceae</taxon>
        <taxon>Moraxella</taxon>
    </lineage>
</organism>
<dbReference type="RefSeq" id="WP_067007601.1">
    <property type="nucleotide sequence ID" value="NZ_CP065728.1"/>
</dbReference>
<accession>A0A1B8QQ77</accession>
<dbReference type="EMBL" id="LXTW01000006">
    <property type="protein sequence ID" value="OBX86422.1"/>
    <property type="molecule type" value="Genomic_DNA"/>
</dbReference>
<feature type="compositionally biased region" description="Polar residues" evidence="1">
    <location>
        <begin position="200"/>
        <end position="219"/>
    </location>
</feature>
<gene>
    <name evidence="2" type="ORF">A7456_09705</name>
    <name evidence="3" type="ORF">I6G26_10365</name>
</gene>
<dbReference type="Proteomes" id="UP000092575">
    <property type="component" value="Unassembled WGS sequence"/>
</dbReference>
<reference evidence="2 4" key="1">
    <citation type="submission" date="2016-05" db="EMBL/GenBank/DDBJ databases">
        <title>Draft genome sequence of Moraxella nonliquefaciens CCUG 348T.</title>
        <authorList>
            <person name="Salva-Serra F."/>
            <person name="Engstrom-Jakobsson H."/>
            <person name="Thorell K."/>
            <person name="Gonzales-Siles L."/>
            <person name="Karlsson R."/>
            <person name="Boulund F."/>
            <person name="Engstrand L."/>
            <person name="Kristiansson E."/>
            <person name="Moore E."/>
        </authorList>
    </citation>
    <scope>NUCLEOTIDE SEQUENCE [LARGE SCALE GENOMIC DNA]</scope>
    <source>
        <strain evidence="2 4">CCUG 348</strain>
    </source>
</reference>
<evidence type="ECO:0000313" key="2">
    <source>
        <dbReference type="EMBL" id="OBX86422.1"/>
    </source>
</evidence>
<protein>
    <submittedName>
        <fullName evidence="2">Uncharacterized protein</fullName>
    </submittedName>
</protein>
<evidence type="ECO:0000313" key="3">
    <source>
        <dbReference type="EMBL" id="QPT44426.1"/>
    </source>
</evidence>
<dbReference type="Proteomes" id="UP000594834">
    <property type="component" value="Chromosome"/>
</dbReference>
<dbReference type="EMBL" id="CP065728">
    <property type="protein sequence ID" value="QPT44426.1"/>
    <property type="molecule type" value="Genomic_DNA"/>
</dbReference>
<keyword evidence="5" id="KW-1185">Reference proteome</keyword>
<reference evidence="3 5" key="2">
    <citation type="submission" date="2020-12" db="EMBL/GenBank/DDBJ databases">
        <title>FDA dAtabase for Regulatory Grade micrObial Sequences (FDA-ARGOS): Supporting development and validation of Infectious Disease Dx tests.</title>
        <authorList>
            <person name="Sproer C."/>
            <person name="Gronow S."/>
            <person name="Severitt S."/>
            <person name="Schroder I."/>
            <person name="Tallon L."/>
            <person name="Sadzewicz L."/>
            <person name="Zhao X."/>
            <person name="Boylan J."/>
            <person name="Ott S."/>
            <person name="Bowen H."/>
            <person name="Vavikolanu K."/>
            <person name="Mehta A."/>
            <person name="Aluvathingal J."/>
            <person name="Nadendla S."/>
            <person name="Lowell S."/>
            <person name="Myers T."/>
            <person name="Yan Y."/>
            <person name="Sichtig H."/>
        </authorList>
    </citation>
    <scope>NUCLEOTIDE SEQUENCE [LARGE SCALE GENOMIC DNA]</scope>
    <source>
        <strain evidence="3 5">FDAARGOS_869</strain>
    </source>
</reference>
<sequence length="225" mass="25381">MSKFSPFYIYTQSLDNTSQDLMYKISQDSTIKAEQITDLPTAQSIMQDINDVATDINLKNLLANNKIIEKIKQHSPISEKTLPPIFIKKNQVVIKLKTKDVDNLNRHSPILIFFTLPHDKNYKGCVKYISNGLVEFCKITDRHPNDGILKFIEFLPLDDLISSGGNFLSKKITKMAIVVLIATIILIILKNCISPTPNSTQEIDSSTQEIDSSRANYNSPLPPEK</sequence>
<proteinExistence type="predicted"/>
<dbReference type="STRING" id="478.A7456_09705"/>
<name>A0A1B8QQ77_MORNO</name>